<evidence type="ECO:0000256" key="2">
    <source>
        <dbReference type="ARBA" id="ARBA00022679"/>
    </source>
</evidence>
<protein>
    <recommendedName>
        <fullName evidence="7">O-methyltransferase</fullName>
    </recommendedName>
</protein>
<dbReference type="SUPFAM" id="SSF53335">
    <property type="entry name" value="S-adenosyl-L-methionine-dependent methyltransferases"/>
    <property type="match status" value="1"/>
</dbReference>
<dbReference type="Gene3D" id="3.40.50.150">
    <property type="entry name" value="Vaccinia Virus protein VP39"/>
    <property type="match status" value="1"/>
</dbReference>
<dbReference type="InterPro" id="IPR050362">
    <property type="entry name" value="Cation-dep_OMT"/>
</dbReference>
<dbReference type="PANTHER" id="PTHR10509">
    <property type="entry name" value="O-METHYLTRANSFERASE-RELATED"/>
    <property type="match status" value="1"/>
</dbReference>
<dbReference type="EMBL" id="JAZHXJ010000361">
    <property type="protein sequence ID" value="KAL1863153.1"/>
    <property type="molecule type" value="Genomic_DNA"/>
</dbReference>
<dbReference type="CDD" id="cd02440">
    <property type="entry name" value="AdoMet_MTases"/>
    <property type="match status" value="1"/>
</dbReference>
<organism evidence="5 6">
    <name type="scientific">Phialemonium thermophilum</name>
    <dbReference type="NCBI Taxonomy" id="223376"/>
    <lineage>
        <taxon>Eukaryota</taxon>
        <taxon>Fungi</taxon>
        <taxon>Dikarya</taxon>
        <taxon>Ascomycota</taxon>
        <taxon>Pezizomycotina</taxon>
        <taxon>Sordariomycetes</taxon>
        <taxon>Sordariomycetidae</taxon>
        <taxon>Cephalothecales</taxon>
        <taxon>Cephalothecaceae</taxon>
        <taxon>Phialemonium</taxon>
    </lineage>
</organism>
<evidence type="ECO:0000256" key="4">
    <source>
        <dbReference type="ARBA" id="ARBA00023453"/>
    </source>
</evidence>
<reference evidence="5 6" key="1">
    <citation type="journal article" date="2024" name="Commun. Biol.">
        <title>Comparative genomic analysis of thermophilic fungi reveals convergent evolutionary adaptations and gene losses.</title>
        <authorList>
            <person name="Steindorff A.S."/>
            <person name="Aguilar-Pontes M.V."/>
            <person name="Robinson A.J."/>
            <person name="Andreopoulos B."/>
            <person name="LaButti K."/>
            <person name="Kuo A."/>
            <person name="Mondo S."/>
            <person name="Riley R."/>
            <person name="Otillar R."/>
            <person name="Haridas S."/>
            <person name="Lipzen A."/>
            <person name="Grimwood J."/>
            <person name="Schmutz J."/>
            <person name="Clum A."/>
            <person name="Reid I.D."/>
            <person name="Moisan M.C."/>
            <person name="Butler G."/>
            <person name="Nguyen T.T.M."/>
            <person name="Dewar K."/>
            <person name="Conant G."/>
            <person name="Drula E."/>
            <person name="Henrissat B."/>
            <person name="Hansel C."/>
            <person name="Singer S."/>
            <person name="Hutchinson M.I."/>
            <person name="de Vries R.P."/>
            <person name="Natvig D.O."/>
            <person name="Powell A.J."/>
            <person name="Tsang A."/>
            <person name="Grigoriev I.V."/>
        </authorList>
    </citation>
    <scope>NUCLEOTIDE SEQUENCE [LARGE SCALE GENOMIC DNA]</scope>
    <source>
        <strain evidence="5 6">ATCC 24622</strain>
    </source>
</reference>
<evidence type="ECO:0000256" key="3">
    <source>
        <dbReference type="ARBA" id="ARBA00022691"/>
    </source>
</evidence>
<evidence type="ECO:0000256" key="1">
    <source>
        <dbReference type="ARBA" id="ARBA00022603"/>
    </source>
</evidence>
<evidence type="ECO:0008006" key="7">
    <source>
        <dbReference type="Google" id="ProtNLM"/>
    </source>
</evidence>
<keyword evidence="2" id="KW-0808">Transferase</keyword>
<evidence type="ECO:0000313" key="5">
    <source>
        <dbReference type="EMBL" id="KAL1863153.1"/>
    </source>
</evidence>
<dbReference type="Pfam" id="PF01596">
    <property type="entry name" value="Methyltransf_3"/>
    <property type="match status" value="1"/>
</dbReference>
<dbReference type="Proteomes" id="UP001586593">
    <property type="component" value="Unassembled WGS sequence"/>
</dbReference>
<dbReference type="InterPro" id="IPR029063">
    <property type="entry name" value="SAM-dependent_MTases_sf"/>
</dbReference>
<evidence type="ECO:0000313" key="6">
    <source>
        <dbReference type="Proteomes" id="UP001586593"/>
    </source>
</evidence>
<dbReference type="InterPro" id="IPR002935">
    <property type="entry name" value="SAM_O-MeTrfase"/>
</dbReference>
<keyword evidence="6" id="KW-1185">Reference proteome</keyword>
<dbReference type="PROSITE" id="PS51682">
    <property type="entry name" value="SAM_OMT_I"/>
    <property type="match status" value="1"/>
</dbReference>
<keyword evidence="3" id="KW-0949">S-adenosyl-L-methionine</keyword>
<accession>A0ABR3WK07</accession>
<gene>
    <name evidence="5" type="ORF">VTK73DRAFT_6417</name>
</gene>
<dbReference type="PANTHER" id="PTHR10509:SF14">
    <property type="entry name" value="CAFFEOYL-COA O-METHYLTRANSFERASE 3-RELATED"/>
    <property type="match status" value="1"/>
</dbReference>
<comment type="caution">
    <text evidence="5">The sequence shown here is derived from an EMBL/GenBank/DDBJ whole genome shotgun (WGS) entry which is preliminary data.</text>
</comment>
<sequence>MKVATPVLYPTPEISDKVTEYAENHTMGIPQKLTDYHTWICETQPHANYCISTFQARSLVWLARLAGAKRVLEIGCYLGFSASVWSYAVGPEGTVTGLEFNEEYANTARTKLAGLGGIDNVEFKVGRAIDLLDTLNPSEPYDLIFIDADKSGYPGYLEKILALSPRDAASSGRTRLLKPGGLIVADNILRRAMVVDNTEANPFATTR</sequence>
<keyword evidence="1" id="KW-0489">Methyltransferase</keyword>
<comment type="similarity">
    <text evidence="4">Belongs to the class I-like SAM-binding methyltransferase superfamily. Cation-dependent O-methyltransferase family.</text>
</comment>
<name>A0ABR3WK07_9PEZI</name>
<proteinExistence type="inferred from homology"/>